<dbReference type="Proteomes" id="UP000014254">
    <property type="component" value="Unassembled WGS sequence"/>
</dbReference>
<dbReference type="VEuPathDB" id="FungiDB:HMPREF1544_02581"/>
<accession>S2JPT1</accession>
<organism evidence="1 2">
    <name type="scientific">Mucor circinelloides f. circinelloides (strain 1006PhL)</name>
    <name type="common">Mucormycosis agent</name>
    <name type="synonym">Calyptromyces circinelloides</name>
    <dbReference type="NCBI Taxonomy" id="1220926"/>
    <lineage>
        <taxon>Eukaryota</taxon>
        <taxon>Fungi</taxon>
        <taxon>Fungi incertae sedis</taxon>
        <taxon>Mucoromycota</taxon>
        <taxon>Mucoromycotina</taxon>
        <taxon>Mucoromycetes</taxon>
        <taxon>Mucorales</taxon>
        <taxon>Mucorineae</taxon>
        <taxon>Mucoraceae</taxon>
        <taxon>Mucor</taxon>
    </lineage>
</organism>
<dbReference type="EMBL" id="KE123919">
    <property type="protein sequence ID" value="EPB90522.1"/>
    <property type="molecule type" value="Genomic_DNA"/>
</dbReference>
<reference evidence="2" key="1">
    <citation type="submission" date="2013-05" db="EMBL/GenBank/DDBJ databases">
        <title>The Genome sequence of Mucor circinelloides f. circinelloides 1006PhL.</title>
        <authorList>
            <consortium name="The Broad Institute Genomics Platform"/>
            <person name="Cuomo C."/>
            <person name="Earl A."/>
            <person name="Findley K."/>
            <person name="Lee S.C."/>
            <person name="Walker B."/>
            <person name="Young S."/>
            <person name="Zeng Q."/>
            <person name="Gargeya S."/>
            <person name="Fitzgerald M."/>
            <person name="Haas B."/>
            <person name="Abouelleil A."/>
            <person name="Allen A.W."/>
            <person name="Alvarado L."/>
            <person name="Arachchi H.M."/>
            <person name="Berlin A.M."/>
            <person name="Chapman S.B."/>
            <person name="Gainer-Dewar J."/>
            <person name="Goldberg J."/>
            <person name="Griggs A."/>
            <person name="Gujja S."/>
            <person name="Hansen M."/>
            <person name="Howarth C."/>
            <person name="Imamovic A."/>
            <person name="Ireland A."/>
            <person name="Larimer J."/>
            <person name="McCowan C."/>
            <person name="Murphy C."/>
            <person name="Pearson M."/>
            <person name="Poon T.W."/>
            <person name="Priest M."/>
            <person name="Roberts A."/>
            <person name="Saif S."/>
            <person name="Shea T."/>
            <person name="Sisk P."/>
            <person name="Sykes S."/>
            <person name="Wortman J."/>
            <person name="Nusbaum C."/>
            <person name="Birren B."/>
        </authorList>
    </citation>
    <scope>NUCLEOTIDE SEQUENCE [LARGE SCALE GENOMIC DNA]</scope>
    <source>
        <strain evidence="2">1006PhL</strain>
    </source>
</reference>
<dbReference type="STRING" id="1220926.S2JPT1"/>
<proteinExistence type="predicted"/>
<dbReference type="OMA" id="QMITSGP"/>
<evidence type="ECO:0000313" key="1">
    <source>
        <dbReference type="EMBL" id="EPB90522.1"/>
    </source>
</evidence>
<dbReference type="InParanoid" id="S2JPT1"/>
<evidence type="ECO:0000313" key="2">
    <source>
        <dbReference type="Proteomes" id="UP000014254"/>
    </source>
</evidence>
<dbReference type="AlphaFoldDB" id="S2JPT1"/>
<protein>
    <submittedName>
        <fullName evidence="1">Uncharacterized protein</fullName>
    </submittedName>
</protein>
<keyword evidence="2" id="KW-1185">Reference proteome</keyword>
<name>S2JPT1_MUCC1</name>
<sequence length="97" mass="10770">MPWDILDTTGFKKSCYRPAIYPSIPSIYHILDRDPNRLVMYSYDGSSLVSNAKAAQNKDACYNSTFDLGAVRQACNSYGLAFGQHMTTTPGLRAARI</sequence>
<gene>
    <name evidence="1" type="ORF">HMPREF1544_02581</name>
</gene>
<dbReference type="OrthoDB" id="2201876at2759"/>